<dbReference type="PANTHER" id="PTHR43861">
    <property type="entry name" value="TRANS-ACONITATE 2-METHYLTRANSFERASE-RELATED"/>
    <property type="match status" value="1"/>
</dbReference>
<dbReference type="EMBL" id="LT598653">
    <property type="protein sequence ID" value="SBV31716.1"/>
    <property type="molecule type" value="Genomic_DNA"/>
</dbReference>
<organism evidence="1">
    <name type="scientific">uncultured Sphingopyxis sp</name>
    <dbReference type="NCBI Taxonomy" id="310581"/>
    <lineage>
        <taxon>Bacteria</taxon>
        <taxon>Pseudomonadati</taxon>
        <taxon>Pseudomonadota</taxon>
        <taxon>Alphaproteobacteria</taxon>
        <taxon>Sphingomonadales</taxon>
        <taxon>Sphingomonadaceae</taxon>
        <taxon>Sphingopyxis</taxon>
        <taxon>environmental samples</taxon>
    </lineage>
</organism>
<dbReference type="Gene3D" id="3.40.50.150">
    <property type="entry name" value="Vaccinia Virus protein VP39"/>
    <property type="match status" value="1"/>
</dbReference>
<evidence type="ECO:0008006" key="2">
    <source>
        <dbReference type="Google" id="ProtNLM"/>
    </source>
</evidence>
<dbReference type="Pfam" id="PF13489">
    <property type="entry name" value="Methyltransf_23"/>
    <property type="match status" value="1"/>
</dbReference>
<dbReference type="RefSeq" id="WP_295323528.1">
    <property type="nucleotide sequence ID" value="NZ_LT598653.1"/>
</dbReference>
<dbReference type="InterPro" id="IPR029063">
    <property type="entry name" value="SAM-dependent_MTases_sf"/>
</dbReference>
<evidence type="ECO:0000313" key="1">
    <source>
        <dbReference type="EMBL" id="SBV31716.1"/>
    </source>
</evidence>
<gene>
    <name evidence="1" type="ORF">SPPYR_0596</name>
</gene>
<reference evidence="1" key="1">
    <citation type="submission" date="2016-03" db="EMBL/GenBank/DDBJ databases">
        <authorList>
            <person name="Ploux O."/>
        </authorList>
    </citation>
    <scope>NUCLEOTIDE SEQUENCE</scope>
    <source>
        <strain evidence="1">UC10</strain>
    </source>
</reference>
<dbReference type="PANTHER" id="PTHR43861:SF1">
    <property type="entry name" value="TRANS-ACONITATE 2-METHYLTRANSFERASE"/>
    <property type="match status" value="1"/>
</dbReference>
<dbReference type="AlphaFoldDB" id="A0A1Y5PSN0"/>
<dbReference type="SUPFAM" id="SSF53335">
    <property type="entry name" value="S-adenosyl-L-methionine-dependent methyltransferases"/>
    <property type="match status" value="1"/>
</dbReference>
<sequence length="230" mass="25784">MDADRAAHDRSLALHSGDYVERYNAKPIDRVRNLVPRMQPIDNMRVADFACGNGMLLHVIGDDFASYDGVDFSPDFVAAANAWAERAGRRRYRFHCADIRDFCARHPEYFDVAATLDFSEHIDDDSAIAIYRSIRGSLRPGGRLYLHTPNLDFFMERAKQLGIVPQFPEHIAVRDGRSTADLLVAAGFDPAGIVVETIPHYNILKLLHPLSKLPGIGKYFAARLWVVSTA</sequence>
<proteinExistence type="predicted"/>
<dbReference type="KEGG" id="sphu:SPPYR_0596"/>
<protein>
    <recommendedName>
        <fullName evidence="2">Methyltransferase domain-containing protein</fullName>
    </recommendedName>
</protein>
<accession>A0A1Y5PSN0</accession>
<dbReference type="CDD" id="cd02440">
    <property type="entry name" value="AdoMet_MTases"/>
    <property type="match status" value="1"/>
</dbReference>
<name>A0A1Y5PSN0_9SPHN</name>